<feature type="signal peptide" evidence="2">
    <location>
        <begin position="1"/>
        <end position="21"/>
    </location>
</feature>
<comment type="caution">
    <text evidence="3">The sequence shown here is derived from an EMBL/GenBank/DDBJ whole genome shotgun (WGS) entry which is preliminary data.</text>
</comment>
<name>A0A3M6F7A9_9PSED</name>
<dbReference type="InterPro" id="IPR029050">
    <property type="entry name" value="Immunoprotect_excell_Ig-like"/>
</dbReference>
<proteinExistence type="predicted"/>
<accession>A0A3M6F7A9</accession>
<dbReference type="AlphaFoldDB" id="A0A3M6F7A9"/>
<organism evidence="3 4">
    <name type="scientific">Pseudomonas caricapapayae</name>
    <dbReference type="NCBI Taxonomy" id="46678"/>
    <lineage>
        <taxon>Bacteria</taxon>
        <taxon>Pseudomonadati</taxon>
        <taxon>Pseudomonadota</taxon>
        <taxon>Gammaproteobacteria</taxon>
        <taxon>Pseudomonadales</taxon>
        <taxon>Pseudomonadaceae</taxon>
        <taxon>Pseudomonas</taxon>
    </lineage>
</organism>
<sequence>MHRNRLAIALICLSAPCLASAATAKKVTKKSDLPDCATTVIDGSNLSEAESDYMFSIQKNLMTAETLGFALGTQTLLGDYYKLRKGEDFNANVLQLKEMAKEPSLAKLMYRDFKTNNDSGGLQIKDHEWSKETYDILYCRVAAIGETAPNQYNTYAASYLKKLQAKQNAMHGQVGYFDVTVNDCTVSKSVDTGNRFTTVKPDPDARFVTVNATFKNTDNEGRLPVEGSLLISMDGKDYKFDTTESILGEGYGIRMRSLNPLIKLNTKIVYKVPNELSGDVYWKPGRNAEDKKLWCTYLPSA</sequence>
<dbReference type="Gene3D" id="2.60.40.1240">
    <property type="match status" value="1"/>
</dbReference>
<evidence type="ECO:0000313" key="4">
    <source>
        <dbReference type="Proteomes" id="UP000269872"/>
    </source>
</evidence>
<dbReference type="Proteomes" id="UP000269872">
    <property type="component" value="Unassembled WGS sequence"/>
</dbReference>
<reference evidence="3 4" key="1">
    <citation type="submission" date="2018-08" db="EMBL/GenBank/DDBJ databases">
        <title>Recombination of ecologically and evolutionarily significant loci maintains genetic cohesion in the Pseudomonas syringae species complex.</title>
        <authorList>
            <person name="Dillon M."/>
            <person name="Thakur S."/>
            <person name="Almeida R.N.D."/>
            <person name="Weir B.S."/>
            <person name="Guttman D.S."/>
        </authorList>
    </citation>
    <scope>NUCLEOTIDE SEQUENCE [LARGE SCALE GENOMIC DNA]</scope>
    <source>
        <strain evidence="3 4">ICMP 7496</strain>
    </source>
</reference>
<protein>
    <submittedName>
        <fullName evidence="3">Uncharacterized protein</fullName>
    </submittedName>
</protein>
<dbReference type="RefSeq" id="WP_122340008.1">
    <property type="nucleotide sequence ID" value="NZ_RBUY01000070.1"/>
</dbReference>
<keyword evidence="1 2" id="KW-0732">Signal</keyword>
<evidence type="ECO:0000256" key="1">
    <source>
        <dbReference type="ARBA" id="ARBA00022729"/>
    </source>
</evidence>
<evidence type="ECO:0000313" key="3">
    <source>
        <dbReference type="EMBL" id="RMV76450.1"/>
    </source>
</evidence>
<feature type="chain" id="PRO_5017996297" evidence="2">
    <location>
        <begin position="22"/>
        <end position="301"/>
    </location>
</feature>
<evidence type="ECO:0000256" key="2">
    <source>
        <dbReference type="SAM" id="SignalP"/>
    </source>
</evidence>
<dbReference type="EMBL" id="RBUY01000070">
    <property type="protein sequence ID" value="RMV76450.1"/>
    <property type="molecule type" value="Genomic_DNA"/>
</dbReference>
<gene>
    <name evidence="3" type="ORF">ALP05_00661</name>
</gene>